<dbReference type="EMBL" id="SPLM01000075">
    <property type="protein sequence ID" value="TMW61677.1"/>
    <property type="molecule type" value="Genomic_DNA"/>
</dbReference>
<feature type="compositionally biased region" description="Polar residues" evidence="5">
    <location>
        <begin position="89"/>
        <end position="110"/>
    </location>
</feature>
<dbReference type="Gene3D" id="3.30.40.10">
    <property type="entry name" value="Zinc/RING finger domain, C3HC4 (zinc finger)"/>
    <property type="match status" value="2"/>
</dbReference>
<dbReference type="PANTHER" id="PTHR46235">
    <property type="entry name" value="PHD FINGER-CONTAINING PROTEIN DDB_G0268158"/>
    <property type="match status" value="1"/>
</dbReference>
<evidence type="ECO:0000313" key="8">
    <source>
        <dbReference type="Proteomes" id="UP000794436"/>
    </source>
</evidence>
<dbReference type="InterPro" id="IPR001965">
    <property type="entry name" value="Znf_PHD"/>
</dbReference>
<dbReference type="InterPro" id="IPR055198">
    <property type="entry name" value="NSD_PHD"/>
</dbReference>
<feature type="region of interest" description="Disordered" evidence="5">
    <location>
        <begin position="611"/>
        <end position="671"/>
    </location>
</feature>
<keyword evidence="1" id="KW-0479">Metal-binding</keyword>
<dbReference type="GO" id="GO:0008270">
    <property type="term" value="F:zinc ion binding"/>
    <property type="evidence" value="ECO:0007669"/>
    <property type="project" value="UniProtKB-KW"/>
</dbReference>
<evidence type="ECO:0000256" key="1">
    <source>
        <dbReference type="ARBA" id="ARBA00022723"/>
    </source>
</evidence>
<dbReference type="InterPro" id="IPR019786">
    <property type="entry name" value="Zinc_finger_PHD-type_CS"/>
</dbReference>
<feature type="region of interest" description="Disordered" evidence="5">
    <location>
        <begin position="75"/>
        <end position="110"/>
    </location>
</feature>
<evidence type="ECO:0000313" key="7">
    <source>
        <dbReference type="EMBL" id="TMW61677.1"/>
    </source>
</evidence>
<feature type="domain" description="PHD-type" evidence="6">
    <location>
        <begin position="116"/>
        <end position="180"/>
    </location>
</feature>
<proteinExistence type="predicted"/>
<dbReference type="SMART" id="SM00249">
    <property type="entry name" value="PHD"/>
    <property type="match status" value="3"/>
</dbReference>
<keyword evidence="3" id="KW-0862">Zinc</keyword>
<dbReference type="InterPro" id="IPR019787">
    <property type="entry name" value="Znf_PHD-finger"/>
</dbReference>
<feature type="region of interest" description="Disordered" evidence="5">
    <location>
        <begin position="489"/>
        <end position="549"/>
    </location>
</feature>
<dbReference type="InterPro" id="IPR013083">
    <property type="entry name" value="Znf_RING/FYVE/PHD"/>
</dbReference>
<reference evidence="7" key="1">
    <citation type="submission" date="2019-03" db="EMBL/GenBank/DDBJ databases">
        <title>Long read genome sequence of the mycoparasitic Pythium oligandrum ATCC 38472 isolated from sugarbeet rhizosphere.</title>
        <authorList>
            <person name="Gaulin E."/>
        </authorList>
    </citation>
    <scope>NUCLEOTIDE SEQUENCE</scope>
    <source>
        <strain evidence="7">ATCC 38472_TT</strain>
    </source>
</reference>
<name>A0A8K1CGD9_PYTOL</name>
<dbReference type="PROSITE" id="PS01359">
    <property type="entry name" value="ZF_PHD_1"/>
    <property type="match status" value="1"/>
</dbReference>
<keyword evidence="8" id="KW-1185">Reference proteome</keyword>
<dbReference type="Pfam" id="PF22908">
    <property type="entry name" value="PHD_NSD"/>
    <property type="match status" value="1"/>
</dbReference>
<feature type="compositionally biased region" description="Polar residues" evidence="5">
    <location>
        <begin position="520"/>
        <end position="543"/>
    </location>
</feature>
<dbReference type="OrthoDB" id="69354at2759"/>
<feature type="compositionally biased region" description="Basic and acidic residues" evidence="5">
    <location>
        <begin position="489"/>
        <end position="502"/>
    </location>
</feature>
<sequence length="891" mass="97770">MTTLTPPFACPVCHTTFSEGEALAPHVLSCTAPSSSPPTASASTSTSTSCPMCHMVYSTALAPHEIVFHEEECERVNQRSEPMDMSAVNGESPSTGGKRTRDGQASTTSSSLKLFPSTCAVCEQGGRALLHCAGSCARAFHPSCIEELNQPPSGPTTASTAIFRDKKWHKHWVCGECTRGLHACQLCGFLGHESHDVVACSVNDCGFFFHPTCLQEQQHRVQQPLVCPRHTCTSCHALETDMTTCRSCAQCCLATHLKCQDGASTPSTELVNTHVYTCEKHATDTTPTLDERKKRFMGLKLRVHPGDVVLILDYENGLLPEDTKDVAPGSHNFWGVVQKAEDVVTDEKSGITGWNQLLEVEVFADNSTISVLNRYVLPVGSMHGFKWPEEMVRDAIQWHSQCESQLYQQELLLKGFDIRTNDMKRMNALVGSWRAFYGRVQPPYMTTTQCMTIAGRGYASWKEHYEAPERVYGRTPAPVYLYLNTRGKDKDDDEAAETKRSEVVTTRGRGTDDDVEMDDTGSNRPSPAKSSSFTPSHGGSAASTPGVASRSLSSTESVVMSVLDDLLSQVMIQDEMRTEVDVADAVVAMCGPELSKVTPHRVSLPAYPTDEAMEEDTPSTHKKRTASAVESEVRKQPEVVDISSDEDDDSDDDVVIVPPTPKKPKVMTTSNKPRPVKFELLPTKLRATSSIFGRTPLSVPSPLKRKEKTLAELPPPIMAEIEDQVSKYFESGPSTHEPPMPSLRPAFYRPSPMLYRGPRVGRTVDAISRVLLCQDKRNLKCFVHHVTDNQALPPSCPHGGRASYVAVDLLGVSTFSALESAVQSRVSAAFGPSTHPGERWRSLAAQKSPQMALYYCAYDGSQHELATHKPQDPDWLCFCANVCHLTAVLTV</sequence>
<comment type="caution">
    <text evidence="7">The sequence shown here is derived from an EMBL/GenBank/DDBJ whole genome shotgun (WGS) entry which is preliminary data.</text>
</comment>
<evidence type="ECO:0000259" key="6">
    <source>
        <dbReference type="PROSITE" id="PS50016"/>
    </source>
</evidence>
<dbReference type="AlphaFoldDB" id="A0A8K1CGD9"/>
<evidence type="ECO:0000256" key="4">
    <source>
        <dbReference type="PROSITE-ProRule" id="PRU00146"/>
    </source>
</evidence>
<gene>
    <name evidence="7" type="ORF">Poli38472_010740</name>
</gene>
<keyword evidence="2 4" id="KW-0863">Zinc-finger</keyword>
<dbReference type="CDD" id="cd15565">
    <property type="entry name" value="PHD2_NSD"/>
    <property type="match status" value="1"/>
</dbReference>
<evidence type="ECO:0000256" key="3">
    <source>
        <dbReference type="ARBA" id="ARBA00022833"/>
    </source>
</evidence>
<evidence type="ECO:0000256" key="2">
    <source>
        <dbReference type="ARBA" id="ARBA00022771"/>
    </source>
</evidence>
<organism evidence="7 8">
    <name type="scientific">Pythium oligandrum</name>
    <name type="common">Mycoparasitic fungus</name>
    <dbReference type="NCBI Taxonomy" id="41045"/>
    <lineage>
        <taxon>Eukaryota</taxon>
        <taxon>Sar</taxon>
        <taxon>Stramenopiles</taxon>
        <taxon>Oomycota</taxon>
        <taxon>Peronosporomycetes</taxon>
        <taxon>Pythiales</taxon>
        <taxon>Pythiaceae</taxon>
        <taxon>Pythium</taxon>
    </lineage>
</organism>
<dbReference type="PROSITE" id="PS50016">
    <property type="entry name" value="ZF_PHD_2"/>
    <property type="match status" value="1"/>
</dbReference>
<protein>
    <recommendedName>
        <fullName evidence="6">PHD-type domain-containing protein</fullName>
    </recommendedName>
</protein>
<feature type="compositionally biased region" description="Acidic residues" evidence="5">
    <location>
        <begin position="643"/>
        <end position="654"/>
    </location>
</feature>
<evidence type="ECO:0000256" key="5">
    <source>
        <dbReference type="SAM" id="MobiDB-lite"/>
    </source>
</evidence>
<dbReference type="PANTHER" id="PTHR46235:SF3">
    <property type="entry name" value="PHD FINGER-CONTAINING PROTEIN DDB_G0268158"/>
    <property type="match status" value="1"/>
</dbReference>
<dbReference type="Proteomes" id="UP000794436">
    <property type="component" value="Unassembled WGS sequence"/>
</dbReference>
<accession>A0A8K1CGD9</accession>